<gene>
    <name evidence="3" type="ORF">O9K51_07198</name>
</gene>
<comment type="caution">
    <text evidence="3">The sequence shown here is derived from an EMBL/GenBank/DDBJ whole genome shotgun (WGS) entry which is preliminary data.</text>
</comment>
<dbReference type="Pfam" id="PF01636">
    <property type="entry name" value="APH"/>
    <property type="match status" value="1"/>
</dbReference>
<dbReference type="CDD" id="cd05120">
    <property type="entry name" value="APH_ChoK_like"/>
    <property type="match status" value="1"/>
</dbReference>
<organism evidence="3 4">
    <name type="scientific">Purpureocillium lavendulum</name>
    <dbReference type="NCBI Taxonomy" id="1247861"/>
    <lineage>
        <taxon>Eukaryota</taxon>
        <taxon>Fungi</taxon>
        <taxon>Dikarya</taxon>
        <taxon>Ascomycota</taxon>
        <taxon>Pezizomycotina</taxon>
        <taxon>Sordariomycetes</taxon>
        <taxon>Hypocreomycetidae</taxon>
        <taxon>Hypocreales</taxon>
        <taxon>Ophiocordycipitaceae</taxon>
        <taxon>Purpureocillium</taxon>
    </lineage>
</organism>
<evidence type="ECO:0000313" key="4">
    <source>
        <dbReference type="Proteomes" id="UP001163105"/>
    </source>
</evidence>
<evidence type="ECO:0000313" key="3">
    <source>
        <dbReference type="EMBL" id="KAJ6439313.1"/>
    </source>
</evidence>
<dbReference type="InterPro" id="IPR011009">
    <property type="entry name" value="Kinase-like_dom_sf"/>
</dbReference>
<dbReference type="SUPFAM" id="SSF56112">
    <property type="entry name" value="Protein kinase-like (PK-like)"/>
    <property type="match status" value="1"/>
</dbReference>
<sequence length="270" mass="30793">MREKRKELGRATSSDESEPEQELAPGATVLHALFNRKVVLHPDKTVVKSGKRIPIGEAEALKAAVAAGVPAPALHEAYTTADGENHIRMSYIEGETLHTLWPDMSAESRKDIALQLRDILKIMRSATPPPDYIGACDGSQIRETRVHFAYHAPPCSDEKGFNDYLLSALYEPTPALIRQAFARRMQTHTHHRIVLSHCDLMPRNILVQDGKIKGLIDWEDGGWYPEYWEYVKFFQRFGERDWKEYAEVIFPELSQDELVDMLAISQWQHS</sequence>
<dbReference type="PANTHER" id="PTHR21310:SF58">
    <property type="entry name" value="AMINOGLYCOSIDE PHOSPHOTRANSFERASE DOMAIN-CONTAINING PROTEIN"/>
    <property type="match status" value="1"/>
</dbReference>
<dbReference type="AlphaFoldDB" id="A0AB34FJH2"/>
<dbReference type="EMBL" id="JAQHRD010000006">
    <property type="protein sequence ID" value="KAJ6439313.1"/>
    <property type="molecule type" value="Genomic_DNA"/>
</dbReference>
<dbReference type="InterPro" id="IPR002575">
    <property type="entry name" value="Aminoglycoside_PTrfase"/>
</dbReference>
<proteinExistence type="predicted"/>
<dbReference type="PANTHER" id="PTHR21310">
    <property type="entry name" value="AMINOGLYCOSIDE PHOSPHOTRANSFERASE-RELATED-RELATED"/>
    <property type="match status" value="1"/>
</dbReference>
<name>A0AB34FJH2_9HYPO</name>
<keyword evidence="4" id="KW-1185">Reference proteome</keyword>
<reference evidence="3" key="1">
    <citation type="submission" date="2023-01" db="EMBL/GenBank/DDBJ databases">
        <title>The growth and conidiation of Purpureocillium lavendulum are regulated by nitrogen source and histone H3K14 acetylation.</title>
        <authorList>
            <person name="Tang P."/>
            <person name="Han J."/>
            <person name="Zhang C."/>
            <person name="Tang P."/>
            <person name="Qi F."/>
            <person name="Zhang K."/>
            <person name="Liang L."/>
        </authorList>
    </citation>
    <scope>NUCLEOTIDE SEQUENCE</scope>
    <source>
        <strain evidence="3">YMF1.00683</strain>
    </source>
</reference>
<dbReference type="Gene3D" id="3.90.1200.10">
    <property type="match status" value="1"/>
</dbReference>
<feature type="domain" description="Aminoglycoside phosphotransferase" evidence="2">
    <location>
        <begin position="57"/>
        <end position="248"/>
    </location>
</feature>
<dbReference type="InterPro" id="IPR051678">
    <property type="entry name" value="AGP_Transferase"/>
</dbReference>
<evidence type="ECO:0000259" key="2">
    <source>
        <dbReference type="Pfam" id="PF01636"/>
    </source>
</evidence>
<accession>A0AB34FJH2</accession>
<dbReference type="Proteomes" id="UP001163105">
    <property type="component" value="Unassembled WGS sequence"/>
</dbReference>
<feature type="region of interest" description="Disordered" evidence="1">
    <location>
        <begin position="1"/>
        <end position="23"/>
    </location>
</feature>
<protein>
    <recommendedName>
        <fullName evidence="2">Aminoglycoside phosphotransferase domain-containing protein</fullName>
    </recommendedName>
</protein>
<evidence type="ECO:0000256" key="1">
    <source>
        <dbReference type="SAM" id="MobiDB-lite"/>
    </source>
</evidence>